<dbReference type="PROSITE" id="PS51687">
    <property type="entry name" value="SAM_MT_RNA_M5U"/>
    <property type="match status" value="1"/>
</dbReference>
<dbReference type="NCBIfam" id="TIGR02143">
    <property type="entry name" value="trmA_only"/>
    <property type="match status" value="1"/>
</dbReference>
<feature type="active site" description="Nucleophile" evidence="5">
    <location>
        <position position="417"/>
    </location>
</feature>
<feature type="binding site" evidence="5">
    <location>
        <position position="310"/>
    </location>
    <ligand>
        <name>S-adenosyl-L-methionine</name>
        <dbReference type="ChEBI" id="CHEBI:59789"/>
    </ligand>
</feature>
<dbReference type="CDD" id="cd02440">
    <property type="entry name" value="AdoMet_MTases"/>
    <property type="match status" value="1"/>
</dbReference>
<keyword evidence="4" id="KW-0819">tRNA processing</keyword>
<evidence type="ECO:0000256" key="3">
    <source>
        <dbReference type="ARBA" id="ARBA00022691"/>
    </source>
</evidence>
<dbReference type="FunFam" id="3.40.50.150:FF:000012">
    <property type="entry name" value="tRNA/tmRNA (uracil-C(5))-methyltransferase"/>
    <property type="match status" value="1"/>
</dbReference>
<dbReference type="GO" id="GO:0030697">
    <property type="term" value="F:tRNA (uracil(54)-C5)-methyltransferase activity, S-adenosyl methionine-dependent"/>
    <property type="evidence" value="ECO:0007669"/>
    <property type="project" value="InterPro"/>
</dbReference>
<evidence type="ECO:0000256" key="1">
    <source>
        <dbReference type="ARBA" id="ARBA00022603"/>
    </source>
</evidence>
<evidence type="ECO:0000256" key="2">
    <source>
        <dbReference type="ARBA" id="ARBA00022679"/>
    </source>
</evidence>
<evidence type="ECO:0000256" key="7">
    <source>
        <dbReference type="SAM" id="MobiDB-lite"/>
    </source>
</evidence>
<feature type="compositionally biased region" description="Low complexity" evidence="7">
    <location>
        <begin position="28"/>
        <end position="49"/>
    </location>
</feature>
<dbReference type="Gene3D" id="2.40.50.1070">
    <property type="match status" value="1"/>
</dbReference>
<dbReference type="GO" id="GO:0009451">
    <property type="term" value="P:RNA modification"/>
    <property type="evidence" value="ECO:0007669"/>
    <property type="project" value="UniProtKB-ARBA"/>
</dbReference>
<dbReference type="InterPro" id="IPR011869">
    <property type="entry name" value="TrmA_MeTrfase"/>
</dbReference>
<comment type="similarity">
    <text evidence="5">Belongs to the class I-like SAM-binding methyltransferase superfamily. RNA M5U methyltransferase family.</text>
</comment>
<dbReference type="InterPro" id="IPR010280">
    <property type="entry name" value="U5_MeTrfase_fam"/>
</dbReference>
<keyword evidence="1 5" id="KW-0489">Methyltransferase</keyword>
<dbReference type="FunFam" id="2.40.50.1070:FF:000001">
    <property type="entry name" value="tRNA/tmRNA (uracil-C(5))-methyltransferase"/>
    <property type="match status" value="1"/>
</dbReference>
<dbReference type="AlphaFoldDB" id="A0A7S0IHJ8"/>
<evidence type="ECO:0000256" key="5">
    <source>
        <dbReference type="PROSITE-ProRule" id="PRU01024"/>
    </source>
</evidence>
<dbReference type="Gene3D" id="3.40.50.150">
    <property type="entry name" value="Vaccinia Virus protein VP39"/>
    <property type="match status" value="1"/>
</dbReference>
<keyword evidence="3 5" id="KW-0949">S-adenosyl-L-methionine</keyword>
<feature type="binding site" evidence="5">
    <location>
        <position position="392"/>
    </location>
    <ligand>
        <name>S-adenosyl-L-methionine</name>
        <dbReference type="ChEBI" id="CHEBI:59789"/>
    </ligand>
</feature>
<dbReference type="SUPFAM" id="SSF53335">
    <property type="entry name" value="S-adenosyl-L-methionine-dependent methyltransferases"/>
    <property type="match status" value="1"/>
</dbReference>
<protein>
    <submittedName>
        <fullName evidence="8">Uncharacterized protein</fullName>
    </submittedName>
</protein>
<dbReference type="GO" id="GO:0000049">
    <property type="term" value="F:tRNA binding"/>
    <property type="evidence" value="ECO:0007669"/>
    <property type="project" value="TreeGrafter"/>
</dbReference>
<gene>
    <name evidence="8" type="ORF">MCOM1403_LOCUS9403</name>
</gene>
<keyword evidence="2 5" id="KW-0808">Transferase</keyword>
<feature type="region of interest" description="Disordered" evidence="7">
    <location>
        <begin position="23"/>
        <end position="53"/>
    </location>
</feature>
<evidence type="ECO:0000256" key="6">
    <source>
        <dbReference type="PROSITE-ProRule" id="PRU10015"/>
    </source>
</evidence>
<dbReference type="InterPro" id="IPR029063">
    <property type="entry name" value="SAM-dependent_MTases_sf"/>
</dbReference>
<organism evidence="8">
    <name type="scientific">Micromonas pusilla</name>
    <name type="common">Picoplanktonic green alga</name>
    <name type="synonym">Chromulina pusilla</name>
    <dbReference type="NCBI Taxonomy" id="38833"/>
    <lineage>
        <taxon>Eukaryota</taxon>
        <taxon>Viridiplantae</taxon>
        <taxon>Chlorophyta</taxon>
        <taxon>Mamiellophyceae</taxon>
        <taxon>Mamiellales</taxon>
        <taxon>Mamiellaceae</taxon>
        <taxon>Micromonas</taxon>
    </lineage>
</organism>
<dbReference type="EMBL" id="HBEQ01011693">
    <property type="protein sequence ID" value="CAD8522117.1"/>
    <property type="molecule type" value="Transcribed_RNA"/>
</dbReference>
<sequence>MGSTARASHALCARTCRFLSGRTASRPGLSTRRPAAAAAERAGGSSAHRGPGRRGWQWRAVRARLDVAVRPDTYRQELDVKIERARSHFAAAPAPAPTPEVPHPKPLEEIHLPPTEVHESARSNFRMRAEFRVWHDGDRSYLAMFDSDDPKTPIEVPSFPMGSEKINELMPAFIEEIGRSEVIRRKLFQVNFLTTMKGDALISMLYHKPVKTDEWEREAEEMRQRLGVSIIGRSRKQKVVLGNDYVMEEIEVDGRVLTYKQLEGGFTQPNAGISAKMLEWARSTAVSDSADAVGEATAPARRNDDLLELYCGNGNFTIAMAPMFRAVLATEVSKVSVAAAKLNAVANDAGNVAFARLSSEELTLALDQGKRFSRLDDVPPLESYDLRTVLVDPPRAGMGEEVSEFVSRFDRIVYISCNPETLAADARTLRETHEVARFAAFDQFPYTPHLECGALLVAKGR</sequence>
<dbReference type="GO" id="GO:0008033">
    <property type="term" value="P:tRNA processing"/>
    <property type="evidence" value="ECO:0007669"/>
    <property type="project" value="UniProtKB-KW"/>
</dbReference>
<dbReference type="HAMAP" id="MF_01011">
    <property type="entry name" value="RNA_methyltr_TrmA"/>
    <property type="match status" value="1"/>
</dbReference>
<accession>A0A7S0IHJ8</accession>
<reference evidence="8" key="1">
    <citation type="submission" date="2021-01" db="EMBL/GenBank/DDBJ databases">
        <authorList>
            <person name="Corre E."/>
            <person name="Pelletier E."/>
            <person name="Niang G."/>
            <person name="Scheremetjew M."/>
            <person name="Finn R."/>
            <person name="Kale V."/>
            <person name="Holt S."/>
            <person name="Cochrane G."/>
            <person name="Meng A."/>
            <person name="Brown T."/>
            <person name="Cohen L."/>
        </authorList>
    </citation>
    <scope>NUCLEOTIDE SEQUENCE</scope>
    <source>
        <strain evidence="8">CCMP1723</strain>
    </source>
</reference>
<dbReference type="PROSITE" id="PS01230">
    <property type="entry name" value="TRMA_1"/>
    <property type="match status" value="1"/>
</dbReference>
<proteinExistence type="inferred from homology"/>
<dbReference type="Pfam" id="PF05958">
    <property type="entry name" value="tRNA_U5-meth_tr"/>
    <property type="match status" value="1"/>
</dbReference>
<dbReference type="InterPro" id="IPR030391">
    <property type="entry name" value="MeTrfase_TrmA_CS"/>
</dbReference>
<dbReference type="GO" id="GO:0005829">
    <property type="term" value="C:cytosol"/>
    <property type="evidence" value="ECO:0007669"/>
    <property type="project" value="TreeGrafter"/>
</dbReference>
<dbReference type="PROSITE" id="PS01231">
    <property type="entry name" value="TRMA_2"/>
    <property type="match status" value="1"/>
</dbReference>
<dbReference type="PANTHER" id="PTHR47790">
    <property type="entry name" value="TRNA/TMRNA (URACIL-C(5))-METHYLTRANSFERASE"/>
    <property type="match status" value="1"/>
</dbReference>
<name>A0A7S0IHJ8_MICPS</name>
<dbReference type="InterPro" id="IPR030390">
    <property type="entry name" value="MeTrfase_TrmA_AS"/>
</dbReference>
<feature type="binding site" evidence="5">
    <location>
        <position position="331"/>
    </location>
    <ligand>
        <name>S-adenosyl-L-methionine</name>
        <dbReference type="ChEBI" id="CHEBI:59789"/>
    </ligand>
</feature>
<dbReference type="GO" id="GO:0032259">
    <property type="term" value="P:methylation"/>
    <property type="evidence" value="ECO:0007669"/>
    <property type="project" value="UniProtKB-KW"/>
</dbReference>
<evidence type="ECO:0000256" key="4">
    <source>
        <dbReference type="ARBA" id="ARBA00022694"/>
    </source>
</evidence>
<dbReference type="GO" id="GO:0019843">
    <property type="term" value="F:rRNA binding"/>
    <property type="evidence" value="ECO:0007669"/>
    <property type="project" value="TreeGrafter"/>
</dbReference>
<dbReference type="PANTHER" id="PTHR47790:SF2">
    <property type="entry name" value="TRNA_TMRNA (URACIL-C(5))-METHYLTRANSFERASE"/>
    <property type="match status" value="1"/>
</dbReference>
<feature type="active site" evidence="6">
    <location>
        <position position="417"/>
    </location>
</feature>
<evidence type="ECO:0000313" key="8">
    <source>
        <dbReference type="EMBL" id="CAD8522117.1"/>
    </source>
</evidence>
<feature type="binding site" evidence="5">
    <location>
        <position position="268"/>
    </location>
    <ligand>
        <name>S-adenosyl-L-methionine</name>
        <dbReference type="ChEBI" id="CHEBI:59789"/>
    </ligand>
</feature>